<feature type="active site" description="Charge relay system" evidence="11">
    <location>
        <position position="307"/>
    </location>
</feature>
<evidence type="ECO:0000256" key="10">
    <source>
        <dbReference type="ARBA" id="ARBA00023145"/>
    </source>
</evidence>
<evidence type="ECO:0000256" key="12">
    <source>
        <dbReference type="SAM" id="SignalP"/>
    </source>
</evidence>
<evidence type="ECO:0000256" key="2">
    <source>
        <dbReference type="ARBA" id="ARBA00002451"/>
    </source>
</evidence>
<dbReference type="EMBL" id="CP138581">
    <property type="protein sequence ID" value="WPG98343.1"/>
    <property type="molecule type" value="Genomic_DNA"/>
</dbReference>
<dbReference type="SUPFAM" id="SSF54897">
    <property type="entry name" value="Protease propeptides/inhibitors"/>
    <property type="match status" value="1"/>
</dbReference>
<keyword evidence="12" id="KW-0732">Signal</keyword>
<feature type="binding site" evidence="11">
    <location>
        <position position="634"/>
    </location>
    <ligand>
        <name>Ca(2+)</name>
        <dbReference type="ChEBI" id="CHEBI:29108"/>
    </ligand>
</feature>
<protein>
    <recommendedName>
        <fullName evidence="4">tripeptidyl-peptidase II</fullName>
        <ecNumber evidence="4">3.4.14.10</ecNumber>
    </recommendedName>
</protein>
<evidence type="ECO:0000259" key="13">
    <source>
        <dbReference type="PROSITE" id="PS51695"/>
    </source>
</evidence>
<comment type="subcellular location">
    <subcellularLocation>
        <location evidence="3">Secreted</location>
        <location evidence="3">Extracellular space</location>
    </subcellularLocation>
</comment>
<evidence type="ECO:0000256" key="5">
    <source>
        <dbReference type="ARBA" id="ARBA00022670"/>
    </source>
</evidence>
<evidence type="ECO:0000256" key="3">
    <source>
        <dbReference type="ARBA" id="ARBA00004239"/>
    </source>
</evidence>
<dbReference type="Gene3D" id="3.40.50.200">
    <property type="entry name" value="Peptidase S8/S53 domain"/>
    <property type="match status" value="1"/>
</dbReference>
<dbReference type="CDD" id="cd11377">
    <property type="entry name" value="Pro-peptidase_S53"/>
    <property type="match status" value="1"/>
</dbReference>
<evidence type="ECO:0000313" key="15">
    <source>
        <dbReference type="Proteomes" id="UP001303373"/>
    </source>
</evidence>
<comment type="cofactor">
    <cofactor evidence="11">
        <name>Ca(2+)</name>
        <dbReference type="ChEBI" id="CHEBI:29108"/>
    </cofactor>
    <text evidence="11">Binds 1 Ca(2+) ion per subunit.</text>
</comment>
<dbReference type="SUPFAM" id="SSF52743">
    <property type="entry name" value="Subtilisin-like"/>
    <property type="match status" value="1"/>
</dbReference>
<dbReference type="GO" id="GO:0006508">
    <property type="term" value="P:proteolysis"/>
    <property type="evidence" value="ECO:0007669"/>
    <property type="project" value="UniProtKB-KW"/>
</dbReference>
<dbReference type="InterPro" id="IPR000209">
    <property type="entry name" value="Peptidase_S8/S53_dom"/>
</dbReference>
<feature type="domain" description="Peptidase S53" evidence="13">
    <location>
        <begin position="230"/>
        <end position="675"/>
    </location>
</feature>
<dbReference type="Proteomes" id="UP001303373">
    <property type="component" value="Chromosome 2"/>
</dbReference>
<comment type="function">
    <text evidence="2">Secreted tripeptidyl-peptidase which degrades proteins at acidic pHs and is involved in virulence.</text>
</comment>
<name>A0AAQ3LYW5_9PEZI</name>
<reference evidence="14 15" key="1">
    <citation type="submission" date="2023-11" db="EMBL/GenBank/DDBJ databases">
        <title>An acidophilic fungus is an integral part of prey digestion in a carnivorous sundew plant.</title>
        <authorList>
            <person name="Tsai I.J."/>
        </authorList>
    </citation>
    <scope>NUCLEOTIDE SEQUENCE [LARGE SCALE GENOMIC DNA]</scope>
    <source>
        <strain evidence="14">169a</strain>
    </source>
</reference>
<feature type="binding site" evidence="11">
    <location>
        <position position="653"/>
    </location>
    <ligand>
        <name>Ca(2+)</name>
        <dbReference type="ChEBI" id="CHEBI:29108"/>
    </ligand>
</feature>
<organism evidence="14 15">
    <name type="scientific">Acrodontium crateriforme</name>
    <dbReference type="NCBI Taxonomy" id="150365"/>
    <lineage>
        <taxon>Eukaryota</taxon>
        <taxon>Fungi</taxon>
        <taxon>Dikarya</taxon>
        <taxon>Ascomycota</taxon>
        <taxon>Pezizomycotina</taxon>
        <taxon>Dothideomycetes</taxon>
        <taxon>Dothideomycetidae</taxon>
        <taxon>Mycosphaerellales</taxon>
        <taxon>Teratosphaeriaceae</taxon>
        <taxon>Acrodontium</taxon>
    </lineage>
</organism>
<dbReference type="GO" id="GO:0008240">
    <property type="term" value="F:tripeptidyl-peptidase activity"/>
    <property type="evidence" value="ECO:0007669"/>
    <property type="project" value="UniProtKB-EC"/>
</dbReference>
<dbReference type="Pfam" id="PF09286">
    <property type="entry name" value="Pro-kuma_activ"/>
    <property type="match status" value="1"/>
</dbReference>
<dbReference type="GO" id="GO:0004252">
    <property type="term" value="F:serine-type endopeptidase activity"/>
    <property type="evidence" value="ECO:0007669"/>
    <property type="project" value="UniProtKB-UniRule"/>
</dbReference>
<feature type="binding site" evidence="11">
    <location>
        <position position="635"/>
    </location>
    <ligand>
        <name>Ca(2+)</name>
        <dbReference type="ChEBI" id="CHEBI:29108"/>
    </ligand>
</feature>
<keyword evidence="9 11" id="KW-0106">Calcium</keyword>
<feature type="active site" description="Charge relay system" evidence="11">
    <location>
        <position position="593"/>
    </location>
</feature>
<evidence type="ECO:0000256" key="6">
    <source>
        <dbReference type="ARBA" id="ARBA00022723"/>
    </source>
</evidence>
<evidence type="ECO:0000256" key="4">
    <source>
        <dbReference type="ARBA" id="ARBA00012462"/>
    </source>
</evidence>
<evidence type="ECO:0000256" key="7">
    <source>
        <dbReference type="ARBA" id="ARBA00022801"/>
    </source>
</evidence>
<dbReference type="CDD" id="cd04056">
    <property type="entry name" value="Peptidases_S53"/>
    <property type="match status" value="1"/>
</dbReference>
<keyword evidence="8 11" id="KW-0720">Serine protease</keyword>
<evidence type="ECO:0000256" key="9">
    <source>
        <dbReference type="ARBA" id="ARBA00022837"/>
    </source>
</evidence>
<keyword evidence="10" id="KW-0865">Zymogen</keyword>
<evidence type="ECO:0000256" key="1">
    <source>
        <dbReference type="ARBA" id="ARBA00001910"/>
    </source>
</evidence>
<feature type="signal peptide" evidence="12">
    <location>
        <begin position="1"/>
        <end position="19"/>
    </location>
</feature>
<dbReference type="AlphaFoldDB" id="A0AAQ3LYW5"/>
<dbReference type="Pfam" id="PF00082">
    <property type="entry name" value="Peptidase_S8"/>
    <property type="match status" value="1"/>
</dbReference>
<dbReference type="GO" id="GO:0046872">
    <property type="term" value="F:metal ion binding"/>
    <property type="evidence" value="ECO:0007669"/>
    <property type="project" value="UniProtKB-UniRule"/>
</dbReference>
<dbReference type="PANTHER" id="PTHR14218">
    <property type="entry name" value="PROTEASE S8 TRIPEPTIDYL PEPTIDASE I CLN2"/>
    <property type="match status" value="1"/>
</dbReference>
<keyword evidence="5 11" id="KW-0645">Protease</keyword>
<keyword evidence="6 11" id="KW-0479">Metal-binding</keyword>
<comment type="catalytic activity">
    <reaction evidence="1">
        <text>Release of an N-terminal tripeptide from a polypeptide.</text>
        <dbReference type="EC" id="3.4.14.10"/>
    </reaction>
</comment>
<dbReference type="InterPro" id="IPR015366">
    <property type="entry name" value="S53_propep"/>
</dbReference>
<keyword evidence="15" id="KW-1185">Reference proteome</keyword>
<dbReference type="SMART" id="SM00944">
    <property type="entry name" value="Pro-kuma_activ"/>
    <property type="match status" value="1"/>
</dbReference>
<feature type="binding site" evidence="11">
    <location>
        <position position="655"/>
    </location>
    <ligand>
        <name>Ca(2+)</name>
        <dbReference type="ChEBI" id="CHEBI:29108"/>
    </ligand>
</feature>
<dbReference type="GO" id="GO:0005576">
    <property type="term" value="C:extracellular region"/>
    <property type="evidence" value="ECO:0007669"/>
    <property type="project" value="UniProtKB-SubCell"/>
</dbReference>
<dbReference type="InterPro" id="IPR036852">
    <property type="entry name" value="Peptidase_S8/S53_dom_sf"/>
</dbReference>
<proteinExistence type="predicted"/>
<dbReference type="InterPro" id="IPR050819">
    <property type="entry name" value="Tripeptidyl-peptidase_I"/>
</dbReference>
<sequence length="676" mass="73835">MWKFSAAALALAAAAGASSDHVLHEKREFELPSWVRGSRIEKNSIIPVRIALKQQNLDAGEQRLMEISSPDSKHFGKHMTTDEVHDLFAPTREVVESVRAWLSESGIADEHIVHSENKGWFALDIPAEDAERLFATELYEYENTAVGHVRIGTHEYSVPAHLREHIEYMTPGVKFSAPIKKSVVKRGEEWGGWRRPRHHRPAFFALEPSHYHMPPNVGHLPPDLQGCSVNVTPACIRALYEVPPGRHAHPINTMGLYEQGDYYAAEDVDLFYKTFAPWVPQGTRPTLNGIDGGFAPVAATSANNNGESDLDIDIATALIYPQTVTLYQVDDQVYGPAEVALINTFNTFLDALDGSYCNYTAFGESGDDPKYDPVYPDPAAGGYKGQRQCGVYKPARVISASYGESEGDLPANYVRRQCNEFMKLGLQGHTIFVSSSDYGVGGFAGDPDANGCRSGNGLNSTIYNADYPSGCPWITTVGATQINVNKTVYDPENSMQANLYSPGSSPTLKFFASAGGFSNYFKAPWYQKNALSTYFTKHDPGHPYYHANANGSNIGQNGGIYNRDGRGYPDISANGAKMVVYNKLQLGHFYGTSLAAPIWGAITTLLNEERTAIGKGPIGFLNPILYSFPWALTDIVNGSNPNCGSSGFSAVEGWDPVTGLGTPSYPKLLSVFLALP</sequence>
<feature type="active site" description="Charge relay system" evidence="11">
    <location>
        <position position="311"/>
    </location>
</feature>
<evidence type="ECO:0000256" key="11">
    <source>
        <dbReference type="PROSITE-ProRule" id="PRU01032"/>
    </source>
</evidence>
<dbReference type="EC" id="3.4.14.10" evidence="4"/>
<feature type="chain" id="PRO_5042922282" description="tripeptidyl-peptidase II" evidence="12">
    <location>
        <begin position="20"/>
        <end position="676"/>
    </location>
</feature>
<evidence type="ECO:0000313" key="14">
    <source>
        <dbReference type="EMBL" id="WPG98343.1"/>
    </source>
</evidence>
<dbReference type="PANTHER" id="PTHR14218:SF19">
    <property type="entry name" value="SERINE PROTEASE AORO, PUTATIVE (AFU_ORTHOLOGUE AFUA_6G10250)-RELATED"/>
    <property type="match status" value="1"/>
</dbReference>
<gene>
    <name evidence="14" type="ORF">R9X50_00113200</name>
</gene>
<dbReference type="PROSITE" id="PS51695">
    <property type="entry name" value="SEDOLISIN"/>
    <property type="match status" value="1"/>
</dbReference>
<accession>A0AAQ3LYW5</accession>
<evidence type="ECO:0000256" key="8">
    <source>
        <dbReference type="ARBA" id="ARBA00022825"/>
    </source>
</evidence>
<keyword evidence="7 11" id="KW-0378">Hydrolase</keyword>
<dbReference type="InterPro" id="IPR030400">
    <property type="entry name" value="Sedolisin_dom"/>
</dbReference>